<organism evidence="14 15">
    <name type="scientific">Zestosphaera tikiterensis</name>
    <dbReference type="NCBI Taxonomy" id="1973259"/>
    <lineage>
        <taxon>Archaea</taxon>
        <taxon>Thermoproteota</taxon>
        <taxon>Thermoprotei</taxon>
        <taxon>Desulfurococcales</taxon>
        <taxon>Desulfurococcaceae</taxon>
        <taxon>Zestosphaera</taxon>
    </lineage>
</organism>
<reference evidence="14" key="1">
    <citation type="submission" date="2017-04" db="EMBL/GenBank/DDBJ databases">
        <authorList>
            <person name="Afonso C.L."/>
            <person name="Miller P.J."/>
            <person name="Scott M.A."/>
            <person name="Spackman E."/>
            <person name="Goraichik I."/>
            <person name="Dimitrov K.M."/>
            <person name="Suarez D.L."/>
            <person name="Swayne D.E."/>
        </authorList>
    </citation>
    <scope>NUCLEOTIDE SEQUENCE</scope>
    <source>
        <strain evidence="14">NZ3</strain>
    </source>
</reference>
<dbReference type="CDD" id="cd17875">
    <property type="entry name" value="SRP54_G"/>
    <property type="match status" value="1"/>
</dbReference>
<dbReference type="GO" id="GO:0005525">
    <property type="term" value="F:GTP binding"/>
    <property type="evidence" value="ECO:0007669"/>
    <property type="project" value="UniProtKB-UniRule"/>
</dbReference>
<dbReference type="SMART" id="SM00963">
    <property type="entry name" value="SRP54_N"/>
    <property type="match status" value="1"/>
</dbReference>
<feature type="binding site" evidence="10">
    <location>
        <begin position="246"/>
        <end position="249"/>
    </location>
    <ligand>
        <name>GTP</name>
        <dbReference type="ChEBI" id="CHEBI:37565"/>
    </ligand>
</feature>
<evidence type="ECO:0000256" key="8">
    <source>
        <dbReference type="ARBA" id="ARBA00023274"/>
    </source>
</evidence>
<dbReference type="EMBL" id="NBVN01000004">
    <property type="protein sequence ID" value="PUA32155.1"/>
    <property type="molecule type" value="Genomic_DNA"/>
</dbReference>
<dbReference type="SUPFAM" id="SSF52540">
    <property type="entry name" value="P-loop containing nucleoside triphosphate hydrolases"/>
    <property type="match status" value="1"/>
</dbReference>
<comment type="function">
    <text evidence="10">Involved in targeting and insertion of nascent membrane proteins into the cytoplasmic membrane. Binds to the hydrophobic signal sequence of the ribosome-nascent chain (RNC) as it emerges from the ribosomes. The SRP-RNC complex is then targeted to the cytoplasmic membrane where it interacts with the SRP receptor FtsY.</text>
</comment>
<dbReference type="GO" id="GO:0003924">
    <property type="term" value="F:GTPase activity"/>
    <property type="evidence" value="ECO:0007669"/>
    <property type="project" value="UniProtKB-UniRule"/>
</dbReference>
<keyword evidence="3 10" id="KW-0547">Nucleotide-binding</keyword>
<dbReference type="SUPFAM" id="SSF47446">
    <property type="entry name" value="Signal peptide-binding domain"/>
    <property type="match status" value="1"/>
</dbReference>
<dbReference type="Gene3D" id="3.40.50.300">
    <property type="entry name" value="P-loop containing nucleotide triphosphate hydrolases"/>
    <property type="match status" value="1"/>
</dbReference>
<dbReference type="Pfam" id="PF02978">
    <property type="entry name" value="SRP_SPB"/>
    <property type="match status" value="1"/>
</dbReference>
<protein>
    <recommendedName>
        <fullName evidence="10">Signal recognition particle 54 kDa protein</fullName>
        <shortName evidence="10">SRP54</shortName>
        <ecNumber evidence="10">3.6.5.4</ecNumber>
    </recommendedName>
</protein>
<keyword evidence="7 10" id="KW-0733">Signal recognition particle</keyword>
<evidence type="ECO:0000256" key="10">
    <source>
        <dbReference type="HAMAP-Rule" id="MF_00306"/>
    </source>
</evidence>
<dbReference type="InterPro" id="IPR036225">
    <property type="entry name" value="SRP/SRP_N"/>
</dbReference>
<feature type="binding site" evidence="10">
    <location>
        <begin position="104"/>
        <end position="111"/>
    </location>
    <ligand>
        <name>GTP</name>
        <dbReference type="ChEBI" id="CHEBI:37565"/>
    </ligand>
</feature>
<feature type="domain" description="SRP54-type proteins GTP-binding" evidence="12">
    <location>
        <begin position="97"/>
        <end position="294"/>
    </location>
</feature>
<dbReference type="AlphaFoldDB" id="A0A2R7Y3M2"/>
<evidence type="ECO:0000256" key="6">
    <source>
        <dbReference type="ARBA" id="ARBA00023134"/>
    </source>
</evidence>
<dbReference type="Gene3D" id="1.10.260.30">
    <property type="entry name" value="Signal recognition particle, SRP54 subunit, M-domain"/>
    <property type="match status" value="1"/>
</dbReference>
<dbReference type="PANTHER" id="PTHR11564:SF5">
    <property type="entry name" value="SIGNAL RECOGNITION PARTICLE SUBUNIT SRP54"/>
    <property type="match status" value="1"/>
</dbReference>
<comment type="subcellular location">
    <subcellularLocation>
        <location evidence="10">Cytoplasm</location>
    </subcellularLocation>
    <text evidence="10">The SRP-RNC complex is targeted to the cytoplasmic membrane.</text>
</comment>
<keyword evidence="4 10" id="KW-0378">Hydrolase</keyword>
<dbReference type="Proteomes" id="UP000244093">
    <property type="component" value="Unassembled WGS sequence"/>
</dbReference>
<dbReference type="GO" id="GO:0048500">
    <property type="term" value="C:signal recognition particle"/>
    <property type="evidence" value="ECO:0007669"/>
    <property type="project" value="UniProtKB-UniRule"/>
</dbReference>
<dbReference type="InterPro" id="IPR027417">
    <property type="entry name" value="P-loop_NTPase"/>
</dbReference>
<dbReference type="InterPro" id="IPR036891">
    <property type="entry name" value="Signal_recog_part_SRP54_M_sf"/>
</dbReference>
<evidence type="ECO:0000259" key="11">
    <source>
        <dbReference type="SMART" id="SM00382"/>
    </source>
</evidence>
<name>A0A2R7Y3M2_9CREN</name>
<feature type="binding site" evidence="10">
    <location>
        <begin position="186"/>
        <end position="190"/>
    </location>
    <ligand>
        <name>GTP</name>
        <dbReference type="ChEBI" id="CHEBI:37565"/>
    </ligand>
</feature>
<comment type="domain">
    <text evidence="10">Composed of three domains: the N-terminal N domain, which is responsible for interactions with the ribosome, the central G domain, which binds GTP, and the C-terminal M domain, which binds the RNA and the signal sequence of the RNC.</text>
</comment>
<dbReference type="HAMAP" id="MF_00306">
    <property type="entry name" value="SRP54"/>
    <property type="match status" value="1"/>
</dbReference>
<evidence type="ECO:0000256" key="4">
    <source>
        <dbReference type="ARBA" id="ARBA00022801"/>
    </source>
</evidence>
<reference evidence="14" key="2">
    <citation type="journal article" date="2018" name="Syst. Appl. Microbiol.">
        <title>A new symbiotic nanoarchaeote (Candidatus Nanoclepta minutus) and its host (Zestosphaera tikiterensis gen. nov., sp. nov.) from a New Zealand hot spring.</title>
        <authorList>
            <person name="St John E."/>
            <person name="Liu Y."/>
            <person name="Podar M."/>
            <person name="Stott M.B."/>
            <person name="Meneghin J."/>
            <person name="Chen Z."/>
            <person name="Lagutin K."/>
            <person name="Mitchell K."/>
            <person name="Reysenbach A.L."/>
        </authorList>
    </citation>
    <scope>NUCLEOTIDE SEQUENCE [LARGE SCALE GENOMIC DNA]</scope>
    <source>
        <strain evidence="14">NZ3</strain>
    </source>
</reference>
<evidence type="ECO:0000256" key="5">
    <source>
        <dbReference type="ARBA" id="ARBA00022884"/>
    </source>
</evidence>
<proteinExistence type="inferred from homology"/>
<dbReference type="InterPro" id="IPR004125">
    <property type="entry name" value="Signal_recog_particle_SRP54_M"/>
</dbReference>
<dbReference type="InterPro" id="IPR000897">
    <property type="entry name" value="SRP54_GTPase_dom"/>
</dbReference>
<dbReference type="FunFam" id="3.40.50.300:FF:000022">
    <property type="entry name" value="Signal recognition particle 54 kDa subunit"/>
    <property type="match status" value="1"/>
</dbReference>
<dbReference type="InterPro" id="IPR003593">
    <property type="entry name" value="AAA+_ATPase"/>
</dbReference>
<comment type="caution">
    <text evidence="14">The sequence shown here is derived from an EMBL/GenBank/DDBJ whole genome shotgun (WGS) entry which is preliminary data.</text>
</comment>
<accession>A0A2R7Y3M2</accession>
<evidence type="ECO:0000256" key="3">
    <source>
        <dbReference type="ARBA" id="ARBA00022741"/>
    </source>
</evidence>
<evidence type="ECO:0000256" key="7">
    <source>
        <dbReference type="ARBA" id="ARBA00023135"/>
    </source>
</evidence>
<keyword evidence="8 10" id="KW-0687">Ribonucleoprotein</keyword>
<dbReference type="EC" id="3.6.5.4" evidence="10"/>
<keyword evidence="6 10" id="KW-0342">GTP-binding</keyword>
<dbReference type="SUPFAM" id="SSF47364">
    <property type="entry name" value="Domain of the SRP/SRP receptor G-proteins"/>
    <property type="match status" value="1"/>
</dbReference>
<dbReference type="GO" id="GO:0006614">
    <property type="term" value="P:SRP-dependent cotranslational protein targeting to membrane"/>
    <property type="evidence" value="ECO:0007669"/>
    <property type="project" value="InterPro"/>
</dbReference>
<feature type="domain" description="AAA+ ATPase" evidence="11">
    <location>
        <begin position="96"/>
        <end position="244"/>
    </location>
</feature>
<dbReference type="Gene3D" id="1.20.120.140">
    <property type="entry name" value="Signal recognition particle SRP54, nucleotide-binding domain"/>
    <property type="match status" value="1"/>
</dbReference>
<dbReference type="GO" id="GO:0008312">
    <property type="term" value="F:7S RNA binding"/>
    <property type="evidence" value="ECO:0007669"/>
    <property type="project" value="UniProtKB-UniRule"/>
</dbReference>
<dbReference type="SMART" id="SM00962">
    <property type="entry name" value="SRP54"/>
    <property type="match status" value="1"/>
</dbReference>
<keyword evidence="2 10" id="KW-0963">Cytoplasm</keyword>
<dbReference type="Pfam" id="PF02881">
    <property type="entry name" value="SRP54_N"/>
    <property type="match status" value="1"/>
</dbReference>
<gene>
    <name evidence="10" type="primary">srp54</name>
    <name evidence="14" type="ORF">B7O98_05645</name>
</gene>
<evidence type="ECO:0000256" key="1">
    <source>
        <dbReference type="ARBA" id="ARBA00005450"/>
    </source>
</evidence>
<dbReference type="Pfam" id="PF00448">
    <property type="entry name" value="SRP54"/>
    <property type="match status" value="1"/>
</dbReference>
<evidence type="ECO:0000256" key="2">
    <source>
        <dbReference type="ARBA" id="ARBA00022490"/>
    </source>
</evidence>
<dbReference type="InterPro" id="IPR042101">
    <property type="entry name" value="SRP54_N_sf"/>
</dbReference>
<evidence type="ECO:0000259" key="12">
    <source>
        <dbReference type="SMART" id="SM00962"/>
    </source>
</evidence>
<dbReference type="SMART" id="SM00382">
    <property type="entry name" value="AAA"/>
    <property type="match status" value="1"/>
</dbReference>
<evidence type="ECO:0000313" key="15">
    <source>
        <dbReference type="Proteomes" id="UP000244093"/>
    </source>
</evidence>
<keyword evidence="5 10" id="KW-0694">RNA-binding</keyword>
<feature type="domain" description="Signal recognition particle SRP54 helical bundle" evidence="13">
    <location>
        <begin position="1"/>
        <end position="84"/>
    </location>
</feature>
<comment type="catalytic activity">
    <reaction evidence="10">
        <text>GTP + H2O = GDP + phosphate + H(+)</text>
        <dbReference type="Rhea" id="RHEA:19669"/>
        <dbReference type="ChEBI" id="CHEBI:15377"/>
        <dbReference type="ChEBI" id="CHEBI:15378"/>
        <dbReference type="ChEBI" id="CHEBI:37565"/>
        <dbReference type="ChEBI" id="CHEBI:43474"/>
        <dbReference type="ChEBI" id="CHEBI:58189"/>
        <dbReference type="EC" id="3.6.5.4"/>
    </reaction>
</comment>
<sequence length="445" mass="50193">MSSLGRLKDLITNFIKGKGSYEESVNEFIKELQKDLIKADVNVKLVLDLTSKIKERALKTEPPPGILKREWFVKIVYDSLVELFGGESAEILPKKIPWVIMLVGIQGSGKTTSAGKLAYYYKKLGYKPCLITTDVYRPAAYDQLKQIAEKLNVPFYGVKDGGDPVEIGFQSLKNALREGCSLVIIDTAGRHGYGEEEYLLNEMENLANKLKPDEVMLVIDAYIGQKAYDLARRFHEKTPVGSIFITKFDGTAKGGGALSAVVATGAKIKFIGDGEKLEDIEPFNPRKFVSRLLGLGDLETLLEKFKALEESEEVQKRLEKAVVTGRIDLRDVYVQIKSLKKLGPLRKVLQMIPGFITLPLEDDKLRMSEEKMSRWLNIMDSMTYKELANPSIIDRKRIYRIARGSGVKPDDVRELLQYYETLKSTIKTLRSRKDVLKRLGLKDVS</sequence>
<comment type="subunit">
    <text evidence="9 10">Part of the signal recognition particle protein translocation system, which is composed of SRP and FtsY. Archaeal SRP consists of a 7S RNA molecule of 300 nucleotides and two protein subunits: SRP54 and SRP19.</text>
</comment>
<dbReference type="InterPro" id="IPR022941">
    <property type="entry name" value="SRP54"/>
</dbReference>
<evidence type="ECO:0000256" key="9">
    <source>
        <dbReference type="ARBA" id="ARBA00064051"/>
    </source>
</evidence>
<dbReference type="InterPro" id="IPR013822">
    <property type="entry name" value="Signal_recog_particl_SRP54_hlx"/>
</dbReference>
<evidence type="ECO:0000313" key="14">
    <source>
        <dbReference type="EMBL" id="PUA32155.1"/>
    </source>
</evidence>
<comment type="similarity">
    <text evidence="1 10">Belongs to the GTP-binding SRP family. SRP54 subfamily.</text>
</comment>
<dbReference type="PANTHER" id="PTHR11564">
    <property type="entry name" value="SIGNAL RECOGNITION PARTICLE 54K PROTEIN SRP54"/>
    <property type="match status" value="1"/>
</dbReference>
<evidence type="ECO:0000259" key="13">
    <source>
        <dbReference type="SMART" id="SM00963"/>
    </source>
</evidence>